<comment type="caution">
    <text evidence="6">The sequence shown here is derived from an EMBL/GenBank/DDBJ whole genome shotgun (WGS) entry which is preliminary data.</text>
</comment>
<dbReference type="InterPro" id="IPR016040">
    <property type="entry name" value="NAD(P)-bd_dom"/>
</dbReference>
<sequence length="321" mass="34476">MTSAPTALVTGVTGQDGIYLARRLLADGLRVVGVARPGSASGPRVAAYLPGMEVREADITDGATLRALVADIAPQEVYNLAALSSVGRSWEEPELTRRVNLDTVVDLVEAAHALTAAGRPVRLFQASSAEVVGQAADSPYARAKADAERVVEKARAEGLHASYARLYVHESPIRPPGFVFRKITRGAAAIALGRSDELTLGTLDVRRDWGHAAEYVDAFVRMLRRDEPVDLPLGTGIDHSLADLVEVAFAAAGVEDPWSRIVQDPDLVRPADSKVLRADPEPAAEAIGWRATTSFADLVARMVEVDLERVRSGVEDDPRYL</sequence>
<dbReference type="Gene3D" id="3.90.25.10">
    <property type="entry name" value="UDP-galactose 4-epimerase, domain 1"/>
    <property type="match status" value="1"/>
</dbReference>
<keyword evidence="4 6" id="KW-0456">Lyase</keyword>
<dbReference type="PANTHER" id="PTHR43715">
    <property type="entry name" value="GDP-MANNOSE 4,6-DEHYDRATASE"/>
    <property type="match status" value="1"/>
</dbReference>
<name>A0A7Z0CJW1_9ACTN</name>
<evidence type="ECO:0000313" key="7">
    <source>
        <dbReference type="Proteomes" id="UP000562045"/>
    </source>
</evidence>
<evidence type="ECO:0000256" key="4">
    <source>
        <dbReference type="ARBA" id="ARBA00023239"/>
    </source>
</evidence>
<evidence type="ECO:0000256" key="2">
    <source>
        <dbReference type="ARBA" id="ARBA00009263"/>
    </source>
</evidence>
<evidence type="ECO:0000256" key="3">
    <source>
        <dbReference type="ARBA" id="ARBA00011989"/>
    </source>
</evidence>
<comment type="similarity">
    <text evidence="2">Belongs to the NAD(P)-dependent epimerase/dehydratase family. GDP-mannose 4,6-dehydratase subfamily.</text>
</comment>
<dbReference type="GO" id="GO:0042351">
    <property type="term" value="P:'de novo' GDP-L-fucose biosynthetic process"/>
    <property type="evidence" value="ECO:0007669"/>
    <property type="project" value="TreeGrafter"/>
</dbReference>
<dbReference type="RefSeq" id="WP_179648054.1">
    <property type="nucleotide sequence ID" value="NZ_JACBZM010000001.1"/>
</dbReference>
<proteinExistence type="inferred from homology"/>
<gene>
    <name evidence="6" type="ORF">BJ993_001166</name>
</gene>
<dbReference type="InterPro" id="IPR006368">
    <property type="entry name" value="GDP_Man_deHydtase"/>
</dbReference>
<dbReference type="EC" id="4.2.1.47" evidence="3"/>
<dbReference type="GO" id="GO:0008446">
    <property type="term" value="F:GDP-mannose 4,6-dehydratase activity"/>
    <property type="evidence" value="ECO:0007669"/>
    <property type="project" value="UniProtKB-EC"/>
</dbReference>
<comment type="cofactor">
    <cofactor evidence="1">
        <name>NADP(+)</name>
        <dbReference type="ChEBI" id="CHEBI:58349"/>
    </cofactor>
</comment>
<accession>A0A7Z0CJW1</accession>
<dbReference type="InterPro" id="IPR036291">
    <property type="entry name" value="NAD(P)-bd_dom_sf"/>
</dbReference>
<dbReference type="Pfam" id="PF16363">
    <property type="entry name" value="GDP_Man_Dehyd"/>
    <property type="match status" value="1"/>
</dbReference>
<dbReference type="Gene3D" id="3.40.50.720">
    <property type="entry name" value="NAD(P)-binding Rossmann-like Domain"/>
    <property type="match status" value="1"/>
</dbReference>
<dbReference type="Proteomes" id="UP000562045">
    <property type="component" value="Unassembled WGS sequence"/>
</dbReference>
<evidence type="ECO:0000256" key="1">
    <source>
        <dbReference type="ARBA" id="ARBA00001937"/>
    </source>
</evidence>
<evidence type="ECO:0000259" key="5">
    <source>
        <dbReference type="Pfam" id="PF16363"/>
    </source>
</evidence>
<dbReference type="SUPFAM" id="SSF51735">
    <property type="entry name" value="NAD(P)-binding Rossmann-fold domains"/>
    <property type="match status" value="1"/>
</dbReference>
<dbReference type="AlphaFoldDB" id="A0A7Z0CJW1"/>
<dbReference type="EMBL" id="JACBZM010000001">
    <property type="protein sequence ID" value="NYI44086.1"/>
    <property type="molecule type" value="Genomic_DNA"/>
</dbReference>
<feature type="domain" description="NAD(P)-binding" evidence="5">
    <location>
        <begin position="8"/>
        <end position="302"/>
    </location>
</feature>
<dbReference type="PANTHER" id="PTHR43715:SF1">
    <property type="entry name" value="GDP-MANNOSE 4,6 DEHYDRATASE"/>
    <property type="match status" value="1"/>
</dbReference>
<reference evidence="6 7" key="1">
    <citation type="submission" date="2020-07" db="EMBL/GenBank/DDBJ databases">
        <title>Sequencing the genomes of 1000 actinobacteria strains.</title>
        <authorList>
            <person name="Klenk H.-P."/>
        </authorList>
    </citation>
    <scope>NUCLEOTIDE SEQUENCE [LARGE SCALE GENOMIC DNA]</scope>
    <source>
        <strain evidence="6 7">DSM 15131</strain>
    </source>
</reference>
<organism evidence="6 7">
    <name type="scientific">Nocardioides aromaticivorans</name>
    <dbReference type="NCBI Taxonomy" id="200618"/>
    <lineage>
        <taxon>Bacteria</taxon>
        <taxon>Bacillati</taxon>
        <taxon>Actinomycetota</taxon>
        <taxon>Actinomycetes</taxon>
        <taxon>Propionibacteriales</taxon>
        <taxon>Nocardioidaceae</taxon>
        <taxon>Nocardioides</taxon>
    </lineage>
</organism>
<evidence type="ECO:0000313" key="6">
    <source>
        <dbReference type="EMBL" id="NYI44086.1"/>
    </source>
</evidence>
<protein>
    <recommendedName>
        <fullName evidence="3">GDP-mannose 4,6-dehydratase</fullName>
        <ecNumber evidence="3">4.2.1.47</ecNumber>
    </recommendedName>
</protein>